<sequence>MKKIILFIIFSLAINIAVAQQKDSLLMIKDTLESQFLNEVVVKSITPILQVKTDRVLLNVDAMANSAGLNGLDLLRQAPGVSVDGQENIKMNGKSGVQILLDGRLQTLSSQQITSLLKGLDAANIKTIEIIANPSAKYDAAGNAGIINIIFKKSNQNGTNGSYSLGYQQMDHYRQNAAFNINTKSNKLNAFANGNYANSLQFTKVNSERFIADQSFIQSGVERQGYQNPSIRIGLDYKINTKHRVGAVFNYNRLWDDFPSDAATVIFGANQNDLLTTATIANLTENKFASNLNYQFADTSGRTLIFDADWLNFNSNLYNSVVNLLANSTSKSLFDNDTKTGINLFALKADAGIKINKKANFEVGLKFSASKTANILNAKQEIDSQNPTVQFNDFDYQERIYAAYQNFNTSFKDKWSFQFGLRTEFTKMKGLSVDQNQNRTALPDTSYLNIFPTVYLRYQANENHAFGFTYNKRVDRPSFQDQNPYIYRVDYFVSNQGNPLLLPQFTQSVELNYTYKNQTQFKLSFSQSKDLIEFVSTQTGNQIVGVPINAGLRSFVNMSVSSPFTVNKIWTGYVNAEPYYQFYKADLSRYNGLAKVSNGGLGFNSYISNNFELGKKWQASQSTWFNYASRSSIYKTKAIYSIDLSVKKKIMNDKATLTFTFRDLLNTQRWAQSSQVGEVNQSSVRKWESQGLYVGFSYRFGNQKLKTNQQNEKNVAEQSRIKSRN</sequence>
<feature type="domain" description="Outer membrane protein beta-barrel" evidence="6">
    <location>
        <begin position="298"/>
        <end position="698"/>
    </location>
</feature>
<protein>
    <recommendedName>
        <fullName evidence="9">TonB-dependent receptor</fullName>
    </recommendedName>
</protein>
<keyword evidence="8" id="KW-1185">Reference proteome</keyword>
<organism evidence="7 8">
    <name type="scientific">Pedobacter cryophilus</name>
    <dbReference type="NCBI Taxonomy" id="2571271"/>
    <lineage>
        <taxon>Bacteria</taxon>
        <taxon>Pseudomonadati</taxon>
        <taxon>Bacteroidota</taxon>
        <taxon>Sphingobacteriia</taxon>
        <taxon>Sphingobacteriales</taxon>
        <taxon>Sphingobacteriaceae</taxon>
        <taxon>Pedobacter</taxon>
    </lineage>
</organism>
<dbReference type="InterPro" id="IPR012910">
    <property type="entry name" value="Plug_dom"/>
</dbReference>
<dbReference type="Proteomes" id="UP000308181">
    <property type="component" value="Unassembled WGS sequence"/>
</dbReference>
<keyword evidence="2" id="KW-0472">Membrane</keyword>
<gene>
    <name evidence="7" type="ORF">FA046_07575</name>
</gene>
<dbReference type="Pfam" id="PF14905">
    <property type="entry name" value="OMP_b-brl_3"/>
    <property type="match status" value="1"/>
</dbReference>
<feature type="domain" description="TonB-dependent receptor plug" evidence="5">
    <location>
        <begin position="60"/>
        <end position="145"/>
    </location>
</feature>
<feature type="signal peptide" evidence="4">
    <location>
        <begin position="1"/>
        <end position="19"/>
    </location>
</feature>
<evidence type="ECO:0000256" key="4">
    <source>
        <dbReference type="SAM" id="SignalP"/>
    </source>
</evidence>
<evidence type="ECO:0000259" key="6">
    <source>
        <dbReference type="Pfam" id="PF14905"/>
    </source>
</evidence>
<dbReference type="InterPro" id="IPR037066">
    <property type="entry name" value="Plug_dom_sf"/>
</dbReference>
<dbReference type="GO" id="GO:0009279">
    <property type="term" value="C:cell outer membrane"/>
    <property type="evidence" value="ECO:0007669"/>
    <property type="project" value="UniProtKB-SubCell"/>
</dbReference>
<evidence type="ECO:0000256" key="3">
    <source>
        <dbReference type="ARBA" id="ARBA00023237"/>
    </source>
</evidence>
<dbReference type="InterPro" id="IPR041700">
    <property type="entry name" value="OMP_b-brl_3"/>
</dbReference>
<dbReference type="PANTHER" id="PTHR40980:SF4">
    <property type="entry name" value="TONB-DEPENDENT RECEPTOR-LIKE BETA-BARREL DOMAIN-CONTAINING PROTEIN"/>
    <property type="match status" value="1"/>
</dbReference>
<dbReference type="AlphaFoldDB" id="A0A4U1C1L7"/>
<dbReference type="RefSeq" id="WP_136825778.1">
    <property type="nucleotide sequence ID" value="NZ_SWBP01000002.1"/>
</dbReference>
<dbReference type="OrthoDB" id="905812at2"/>
<keyword evidence="3" id="KW-0998">Cell outer membrane</keyword>
<reference evidence="7 8" key="1">
    <citation type="submission" date="2019-04" db="EMBL/GenBank/DDBJ databases">
        <title>Pedobacter sp. AR-3-17 sp. nov., isolated from Arctic soil.</title>
        <authorList>
            <person name="Dahal R.H."/>
            <person name="Kim D.-U."/>
        </authorList>
    </citation>
    <scope>NUCLEOTIDE SEQUENCE [LARGE SCALE GENOMIC DNA]</scope>
    <source>
        <strain evidence="7 8">AR-3-17</strain>
    </source>
</reference>
<comment type="caution">
    <text evidence="7">The sequence shown here is derived from an EMBL/GenBank/DDBJ whole genome shotgun (WGS) entry which is preliminary data.</text>
</comment>
<name>A0A4U1C1L7_9SPHI</name>
<dbReference type="Gene3D" id="2.170.130.10">
    <property type="entry name" value="TonB-dependent receptor, plug domain"/>
    <property type="match status" value="1"/>
</dbReference>
<evidence type="ECO:0000256" key="2">
    <source>
        <dbReference type="ARBA" id="ARBA00023136"/>
    </source>
</evidence>
<dbReference type="SUPFAM" id="SSF56935">
    <property type="entry name" value="Porins"/>
    <property type="match status" value="1"/>
</dbReference>
<dbReference type="Gene3D" id="2.40.170.20">
    <property type="entry name" value="TonB-dependent receptor, beta-barrel domain"/>
    <property type="match status" value="1"/>
</dbReference>
<evidence type="ECO:0008006" key="9">
    <source>
        <dbReference type="Google" id="ProtNLM"/>
    </source>
</evidence>
<evidence type="ECO:0000313" key="7">
    <source>
        <dbReference type="EMBL" id="TKB98965.1"/>
    </source>
</evidence>
<evidence type="ECO:0000256" key="1">
    <source>
        <dbReference type="ARBA" id="ARBA00004442"/>
    </source>
</evidence>
<dbReference type="PANTHER" id="PTHR40980">
    <property type="entry name" value="PLUG DOMAIN-CONTAINING PROTEIN"/>
    <property type="match status" value="1"/>
</dbReference>
<accession>A0A4U1C1L7</accession>
<keyword evidence="4" id="KW-0732">Signal</keyword>
<evidence type="ECO:0000313" key="8">
    <source>
        <dbReference type="Proteomes" id="UP000308181"/>
    </source>
</evidence>
<feature type="chain" id="PRO_5020787728" description="TonB-dependent receptor" evidence="4">
    <location>
        <begin position="20"/>
        <end position="725"/>
    </location>
</feature>
<proteinExistence type="predicted"/>
<dbReference type="EMBL" id="SWBP01000002">
    <property type="protein sequence ID" value="TKB98965.1"/>
    <property type="molecule type" value="Genomic_DNA"/>
</dbReference>
<evidence type="ECO:0000259" key="5">
    <source>
        <dbReference type="Pfam" id="PF07715"/>
    </source>
</evidence>
<comment type="subcellular location">
    <subcellularLocation>
        <location evidence="1">Cell outer membrane</location>
    </subcellularLocation>
</comment>
<dbReference type="Pfam" id="PF07715">
    <property type="entry name" value="Plug"/>
    <property type="match status" value="1"/>
</dbReference>
<dbReference type="InterPro" id="IPR036942">
    <property type="entry name" value="Beta-barrel_TonB_sf"/>
</dbReference>